<dbReference type="PANTHER" id="PTHR38436">
    <property type="entry name" value="POLYKETIDE CYCLASE SNOAL-LIKE DOMAIN"/>
    <property type="match status" value="1"/>
</dbReference>
<dbReference type="AlphaFoldDB" id="A0A1H3CTD9"/>
<dbReference type="Proteomes" id="UP000198921">
    <property type="component" value="Unassembled WGS sequence"/>
</dbReference>
<dbReference type="InterPro" id="IPR009959">
    <property type="entry name" value="Cyclase_SnoaL-like"/>
</dbReference>
<dbReference type="OrthoDB" id="5181013at2"/>
<organism evidence="1 2">
    <name type="scientific">Geodermatophilus africanus</name>
    <dbReference type="NCBI Taxonomy" id="1137993"/>
    <lineage>
        <taxon>Bacteria</taxon>
        <taxon>Bacillati</taxon>
        <taxon>Actinomycetota</taxon>
        <taxon>Actinomycetes</taxon>
        <taxon>Geodermatophilales</taxon>
        <taxon>Geodermatophilaceae</taxon>
        <taxon>Geodermatophilus</taxon>
    </lineage>
</organism>
<proteinExistence type="predicted"/>
<evidence type="ECO:0000313" key="1">
    <source>
        <dbReference type="EMBL" id="SDX57407.1"/>
    </source>
</evidence>
<evidence type="ECO:0000313" key="2">
    <source>
        <dbReference type="Proteomes" id="UP000198921"/>
    </source>
</evidence>
<dbReference type="Pfam" id="PF07366">
    <property type="entry name" value="SnoaL"/>
    <property type="match status" value="1"/>
</dbReference>
<dbReference type="Gene3D" id="3.10.450.50">
    <property type="match status" value="1"/>
</dbReference>
<gene>
    <name evidence="1" type="ORF">SAMN05660209_00740</name>
</gene>
<protein>
    <submittedName>
        <fullName evidence="1">SnoaL-like polyketide cyclase</fullName>
    </submittedName>
</protein>
<dbReference type="InterPro" id="IPR032710">
    <property type="entry name" value="NTF2-like_dom_sf"/>
</dbReference>
<dbReference type="SUPFAM" id="SSF54427">
    <property type="entry name" value="NTF2-like"/>
    <property type="match status" value="1"/>
</dbReference>
<keyword evidence="2" id="KW-1185">Reference proteome</keyword>
<dbReference type="EMBL" id="FNOT01000002">
    <property type="protein sequence ID" value="SDX57407.1"/>
    <property type="molecule type" value="Genomic_DNA"/>
</dbReference>
<dbReference type="RefSeq" id="WP_091151597.1">
    <property type="nucleotide sequence ID" value="NZ_FNOT01000002.1"/>
</dbReference>
<dbReference type="GO" id="GO:0030638">
    <property type="term" value="P:polyketide metabolic process"/>
    <property type="evidence" value="ECO:0007669"/>
    <property type="project" value="InterPro"/>
</dbReference>
<sequence>MTQATSPASVSKERAREAMARFVAVWEQGELAAVDEIFSKDLTYHAPPFPDMGRDGFRDFVDSFRAGFTEIHVQMQEHLVDGATSVHRWTVEAVLSGTTPLLPGVEATGKRTTGEGAHVLHWSGDEVSEAWHFGDWLGWLTKAGVLPPMPGTGA</sequence>
<name>A0A1H3CTD9_9ACTN</name>
<dbReference type="PANTHER" id="PTHR38436:SF1">
    <property type="entry name" value="ESTER CYCLASE"/>
    <property type="match status" value="1"/>
</dbReference>
<dbReference type="STRING" id="1137993.SAMN05660209_00740"/>
<reference evidence="2" key="1">
    <citation type="submission" date="2016-10" db="EMBL/GenBank/DDBJ databases">
        <authorList>
            <person name="Varghese N."/>
            <person name="Submissions S."/>
        </authorList>
    </citation>
    <scope>NUCLEOTIDE SEQUENCE [LARGE SCALE GENOMIC DNA]</scope>
    <source>
        <strain evidence="2">DSM 45422</strain>
    </source>
</reference>
<accession>A0A1H3CTD9</accession>